<dbReference type="Pfam" id="PF24800">
    <property type="entry name" value="DUF7702"/>
    <property type="match status" value="1"/>
</dbReference>
<feature type="transmembrane region" description="Helical" evidence="1">
    <location>
        <begin position="107"/>
        <end position="128"/>
    </location>
</feature>
<feature type="transmembrane region" description="Helical" evidence="1">
    <location>
        <begin position="148"/>
        <end position="169"/>
    </location>
</feature>
<dbReference type="PANTHER" id="PTHR42109">
    <property type="entry name" value="UNPLACED GENOMIC SCAFFOLD UM_SCAF_CONTIG_1.265, WHOLE GENOME SHOTGUN SEQUENCE"/>
    <property type="match status" value="1"/>
</dbReference>
<feature type="transmembrane region" description="Helical" evidence="1">
    <location>
        <begin position="15"/>
        <end position="33"/>
    </location>
</feature>
<gene>
    <name evidence="3" type="ORF">NUU61_004669</name>
</gene>
<dbReference type="GeneID" id="81394419"/>
<evidence type="ECO:0000259" key="2">
    <source>
        <dbReference type="Pfam" id="PF24800"/>
    </source>
</evidence>
<feature type="transmembrane region" description="Helical" evidence="1">
    <location>
        <begin position="74"/>
        <end position="95"/>
    </location>
</feature>
<name>A0A9W9F809_9EURO</name>
<dbReference type="PANTHER" id="PTHR42109:SF2">
    <property type="entry name" value="INTEGRAL MEMBRANE PROTEIN"/>
    <property type="match status" value="1"/>
</dbReference>
<dbReference type="Proteomes" id="UP001141434">
    <property type="component" value="Unassembled WGS sequence"/>
</dbReference>
<sequence length="266" mass="29195">MASQPGTVTYADGVAILQLIIFPFVTAAGIFIWRRTGWRVGSKIWRYPVTLSLIRIAGSICSLISINHDSKNVEIARIVCEMIGIAPLLLTYVGLLRQIDADGRLPLRYLNVLSIVCIIGLILGIAGVSSTSGDNTADGFHASAIVKASMGIFLAVFAIIALTASWLFLQLHGALRQFQKKLFLALVLSFPFLLVRVVYSAMSDYSNNRHFDVYYGNTTIYLCMNVLEEIVAMVITVVLGMSAVLSRDFIQPTSVPMDSEPKYDHA</sequence>
<dbReference type="OrthoDB" id="2560628at2759"/>
<protein>
    <recommendedName>
        <fullName evidence="2">DUF7702 domain-containing protein</fullName>
    </recommendedName>
</protein>
<keyword evidence="1" id="KW-0472">Membrane</keyword>
<dbReference type="EMBL" id="JAPMSZ010000007">
    <property type="protein sequence ID" value="KAJ5095313.1"/>
    <property type="molecule type" value="Genomic_DNA"/>
</dbReference>
<evidence type="ECO:0000313" key="3">
    <source>
        <dbReference type="EMBL" id="KAJ5095313.1"/>
    </source>
</evidence>
<keyword evidence="1" id="KW-1133">Transmembrane helix</keyword>
<dbReference type="RefSeq" id="XP_056510864.1">
    <property type="nucleotide sequence ID" value="XM_056655251.1"/>
</dbReference>
<reference evidence="3" key="1">
    <citation type="submission" date="2022-11" db="EMBL/GenBank/DDBJ databases">
        <authorList>
            <person name="Petersen C."/>
        </authorList>
    </citation>
    <scope>NUCLEOTIDE SEQUENCE</scope>
    <source>
        <strain evidence="3">IBT 34128</strain>
    </source>
</reference>
<feature type="transmembrane region" description="Helical" evidence="1">
    <location>
        <begin position="219"/>
        <end position="245"/>
    </location>
</feature>
<accession>A0A9W9F809</accession>
<reference evidence="3" key="2">
    <citation type="journal article" date="2023" name="IMA Fungus">
        <title>Comparative genomic study of the Penicillium genus elucidates a diverse pangenome and 15 lateral gene transfer events.</title>
        <authorList>
            <person name="Petersen C."/>
            <person name="Sorensen T."/>
            <person name="Nielsen M.R."/>
            <person name="Sondergaard T.E."/>
            <person name="Sorensen J.L."/>
            <person name="Fitzpatrick D.A."/>
            <person name="Frisvad J.C."/>
            <person name="Nielsen K.L."/>
        </authorList>
    </citation>
    <scope>NUCLEOTIDE SEQUENCE</scope>
    <source>
        <strain evidence="3">IBT 34128</strain>
    </source>
</reference>
<evidence type="ECO:0000256" key="1">
    <source>
        <dbReference type="SAM" id="Phobius"/>
    </source>
</evidence>
<dbReference type="InterPro" id="IPR056119">
    <property type="entry name" value="DUF7702"/>
</dbReference>
<keyword evidence="4" id="KW-1185">Reference proteome</keyword>
<feature type="transmembrane region" description="Helical" evidence="1">
    <location>
        <begin position="181"/>
        <end position="199"/>
    </location>
</feature>
<feature type="transmembrane region" description="Helical" evidence="1">
    <location>
        <begin position="45"/>
        <end position="68"/>
    </location>
</feature>
<keyword evidence="1" id="KW-0812">Transmembrane</keyword>
<feature type="domain" description="DUF7702" evidence="2">
    <location>
        <begin position="8"/>
        <end position="243"/>
    </location>
</feature>
<comment type="caution">
    <text evidence="3">The sequence shown here is derived from an EMBL/GenBank/DDBJ whole genome shotgun (WGS) entry which is preliminary data.</text>
</comment>
<proteinExistence type="predicted"/>
<dbReference type="AlphaFoldDB" id="A0A9W9F809"/>
<evidence type="ECO:0000313" key="4">
    <source>
        <dbReference type="Proteomes" id="UP001141434"/>
    </source>
</evidence>
<organism evidence="3 4">
    <name type="scientific">Penicillium alfredii</name>
    <dbReference type="NCBI Taxonomy" id="1506179"/>
    <lineage>
        <taxon>Eukaryota</taxon>
        <taxon>Fungi</taxon>
        <taxon>Dikarya</taxon>
        <taxon>Ascomycota</taxon>
        <taxon>Pezizomycotina</taxon>
        <taxon>Eurotiomycetes</taxon>
        <taxon>Eurotiomycetidae</taxon>
        <taxon>Eurotiales</taxon>
        <taxon>Aspergillaceae</taxon>
        <taxon>Penicillium</taxon>
    </lineage>
</organism>